<reference evidence="1 2" key="1">
    <citation type="journal article" date="2020" name="Front. Microbiol.">
        <title>Toward Biorecycling: Isolation of a Soil Bacterium That Grows on a Polyurethane Oligomer and Monomer.</title>
        <authorList>
            <person name="Espinosa M.J.C."/>
            <person name="Blanco A.C."/>
            <person name="Schmidgall T."/>
            <person name="Atanasoff-Kardjalieff A.K."/>
            <person name="Kappelmeyer U."/>
            <person name="Tischler D."/>
            <person name="Pieper D.H."/>
            <person name="Heipieper H.J."/>
            <person name="Eberlein C."/>
        </authorList>
    </citation>
    <scope>NUCLEOTIDE SEQUENCE [LARGE SCALE GENOMIC DNA]</scope>
    <source>
        <strain evidence="1 2">TDA1</strain>
    </source>
</reference>
<dbReference type="RefSeq" id="WP_152604602.1">
    <property type="nucleotide sequence ID" value="NZ_CP116669.1"/>
</dbReference>
<evidence type="ECO:0000313" key="2">
    <source>
        <dbReference type="Proteomes" id="UP001214301"/>
    </source>
</evidence>
<accession>A0ABY7R2X4</accession>
<keyword evidence="2" id="KW-1185">Reference proteome</keyword>
<name>A0ABY7R2X4_9PSED</name>
<sequence length="145" mass="16527">MLIPIPDDLKWTQDVWPTSMEKLNAFVANLTDSPRFLEAWVMDRSREPNKLLMVVVIQDNVCYGYLLGSPKPGGFNETRVIPIFFEQVGELTSDPPVLIELELSAKSLEALIRHAHQLLSQPGRAQEDRYLHDGLRILLKSVDRC</sequence>
<protein>
    <submittedName>
        <fullName evidence="1">Uncharacterized protein</fullName>
    </submittedName>
</protein>
<proteinExistence type="predicted"/>
<organism evidence="1 2">
    <name type="scientific">Pseudomonas capeferrum</name>
    <dbReference type="NCBI Taxonomy" id="1495066"/>
    <lineage>
        <taxon>Bacteria</taxon>
        <taxon>Pseudomonadati</taxon>
        <taxon>Pseudomonadota</taxon>
        <taxon>Gammaproteobacteria</taxon>
        <taxon>Pseudomonadales</taxon>
        <taxon>Pseudomonadaceae</taxon>
        <taxon>Pseudomonas</taxon>
    </lineage>
</organism>
<dbReference type="EMBL" id="CP116669">
    <property type="protein sequence ID" value="WCH98040.1"/>
    <property type="molecule type" value="Genomic_DNA"/>
</dbReference>
<gene>
    <name evidence="1" type="ORF">PMC74_14750</name>
</gene>
<evidence type="ECO:0000313" key="1">
    <source>
        <dbReference type="EMBL" id="WCH98040.1"/>
    </source>
</evidence>
<dbReference type="Proteomes" id="UP001214301">
    <property type="component" value="Chromosome"/>
</dbReference>